<dbReference type="RefSeq" id="WP_344897212.1">
    <property type="nucleotide sequence ID" value="NZ_BAABAS010000006.1"/>
</dbReference>
<evidence type="ECO:0000313" key="2">
    <source>
        <dbReference type="Proteomes" id="UP001501710"/>
    </source>
</evidence>
<gene>
    <name evidence="1" type="ORF">GCM10022254_33530</name>
</gene>
<organism evidence="1 2">
    <name type="scientific">Actinomadura meridiana</name>
    <dbReference type="NCBI Taxonomy" id="559626"/>
    <lineage>
        <taxon>Bacteria</taxon>
        <taxon>Bacillati</taxon>
        <taxon>Actinomycetota</taxon>
        <taxon>Actinomycetes</taxon>
        <taxon>Streptosporangiales</taxon>
        <taxon>Thermomonosporaceae</taxon>
        <taxon>Actinomadura</taxon>
    </lineage>
</organism>
<comment type="caution">
    <text evidence="1">The sequence shown here is derived from an EMBL/GenBank/DDBJ whole genome shotgun (WGS) entry which is preliminary data.</text>
</comment>
<keyword evidence="2" id="KW-1185">Reference proteome</keyword>
<accession>A0ABP8C3T7</accession>
<proteinExistence type="predicted"/>
<reference evidence="2" key="1">
    <citation type="journal article" date="2019" name="Int. J. Syst. Evol. Microbiol.">
        <title>The Global Catalogue of Microorganisms (GCM) 10K type strain sequencing project: providing services to taxonomists for standard genome sequencing and annotation.</title>
        <authorList>
            <consortium name="The Broad Institute Genomics Platform"/>
            <consortium name="The Broad Institute Genome Sequencing Center for Infectious Disease"/>
            <person name="Wu L."/>
            <person name="Ma J."/>
        </authorList>
    </citation>
    <scope>NUCLEOTIDE SEQUENCE [LARGE SCALE GENOMIC DNA]</scope>
    <source>
        <strain evidence="2">JCM 17440</strain>
    </source>
</reference>
<dbReference type="Proteomes" id="UP001501710">
    <property type="component" value="Unassembled WGS sequence"/>
</dbReference>
<evidence type="ECO:0000313" key="1">
    <source>
        <dbReference type="EMBL" id="GAA4232753.1"/>
    </source>
</evidence>
<dbReference type="EMBL" id="BAABAS010000006">
    <property type="protein sequence ID" value="GAA4232753.1"/>
    <property type="molecule type" value="Genomic_DNA"/>
</dbReference>
<name>A0ABP8C3T7_9ACTN</name>
<sequence length="170" mass="19011">MIDLSELVLGDGHIDLLRHLLSEDDDEPGQYDEPTAPNDIVIHNLMGYSAFVVAVLRKFSPTFSVSEIIQYVSDLRKSLIGDESLQVNPRVAEGLIRDVLQDKTFKDTPPFGADNETMAKTSFVILLDLVQNLQLDGPGLEEFLRESVDYARRWLVAQQAPDVEERAATP</sequence>
<protein>
    <submittedName>
        <fullName evidence="1">Uncharacterized protein</fullName>
    </submittedName>
</protein>